<evidence type="ECO:0000313" key="1">
    <source>
        <dbReference type="EMBL" id="PYZ92649.1"/>
    </source>
</evidence>
<organism evidence="1 2">
    <name type="scientific">Salipaludibacillus keqinensis</name>
    <dbReference type="NCBI Taxonomy" id="2045207"/>
    <lineage>
        <taxon>Bacteria</taxon>
        <taxon>Bacillati</taxon>
        <taxon>Bacillota</taxon>
        <taxon>Bacilli</taxon>
        <taxon>Bacillales</taxon>
        <taxon>Bacillaceae</taxon>
    </lineage>
</organism>
<proteinExistence type="predicted"/>
<accession>A0A323TCC6</accession>
<name>A0A323TCC6_9BACI</name>
<sequence length="154" mass="17387">MSGRTLLATIIVIAGTITTSFFQSSQEVYLVVADARTGETLLESPMKTGEELTISWIHSVEKTPWNETYQIQEDNLLLKSTSFQSYGAGVPHQSGDAKTENGMIIYENIDEHFDELSWIHSHDAKHEITVNDETLVAVEDLPHHESIRLFVEKR</sequence>
<comment type="caution">
    <text evidence="1">The sequence shown here is derived from an EMBL/GenBank/DDBJ whole genome shotgun (WGS) entry which is preliminary data.</text>
</comment>
<dbReference type="AlphaFoldDB" id="A0A323TCC6"/>
<keyword evidence="2" id="KW-1185">Reference proteome</keyword>
<dbReference type="InterPro" id="IPR015001">
    <property type="entry name" value="DUF1850"/>
</dbReference>
<protein>
    <recommendedName>
        <fullName evidence="3">DUF1850 domain-containing protein</fullName>
    </recommendedName>
</protein>
<evidence type="ECO:0008006" key="3">
    <source>
        <dbReference type="Google" id="ProtNLM"/>
    </source>
</evidence>
<dbReference type="Proteomes" id="UP000248214">
    <property type="component" value="Unassembled WGS sequence"/>
</dbReference>
<dbReference type="EMBL" id="PDOD01000003">
    <property type="protein sequence ID" value="PYZ92649.1"/>
    <property type="molecule type" value="Genomic_DNA"/>
</dbReference>
<evidence type="ECO:0000313" key="2">
    <source>
        <dbReference type="Proteomes" id="UP000248214"/>
    </source>
</evidence>
<dbReference type="Pfam" id="PF08905">
    <property type="entry name" value="DUF1850"/>
    <property type="match status" value="1"/>
</dbReference>
<gene>
    <name evidence="1" type="ORF">CR194_13355</name>
</gene>
<dbReference type="OrthoDB" id="4411648at2"/>
<dbReference type="RefSeq" id="WP_110610198.1">
    <property type="nucleotide sequence ID" value="NZ_PDOD01000003.1"/>
</dbReference>
<reference evidence="1 2" key="1">
    <citation type="submission" date="2017-10" db="EMBL/GenBank/DDBJ databases">
        <title>Bacillus sp. nov., a halophilic bacterium isolated from a Keqin Lake.</title>
        <authorList>
            <person name="Wang H."/>
        </authorList>
    </citation>
    <scope>NUCLEOTIDE SEQUENCE [LARGE SCALE GENOMIC DNA]</scope>
    <source>
        <strain evidence="1 2">KQ-12</strain>
    </source>
</reference>